<protein>
    <recommendedName>
        <fullName evidence="5">Dynein heavy chain AAA 5 extension domain-containing protein</fullName>
    </recommendedName>
</protein>
<evidence type="ECO:0000313" key="3">
    <source>
        <dbReference type="EMBL" id="CDJ38238.1"/>
    </source>
</evidence>
<dbReference type="GO" id="GO:0045505">
    <property type="term" value="F:dynein intermediate chain binding"/>
    <property type="evidence" value="ECO:0007669"/>
    <property type="project" value="InterPro"/>
</dbReference>
<reference evidence="3" key="1">
    <citation type="submission" date="2013-10" db="EMBL/GenBank/DDBJ databases">
        <title>Genomic analysis of the causative agents of coccidiosis in chickens.</title>
        <authorList>
            <person name="Reid A.J."/>
            <person name="Blake D."/>
            <person name="Billington K."/>
            <person name="Browne H."/>
            <person name="Dunn M."/>
            <person name="Hung S."/>
            <person name="Kawahara F."/>
            <person name="Miranda-Saavedra D."/>
            <person name="Mourier T."/>
            <person name="Nagra H."/>
            <person name="Otto T.D."/>
            <person name="Rawlings N."/>
            <person name="Sanchez A."/>
            <person name="Sanders M."/>
            <person name="Subramaniam C."/>
            <person name="Tay Y."/>
            <person name="Dear P."/>
            <person name="Doerig C."/>
            <person name="Gruber A."/>
            <person name="Parkinson J."/>
            <person name="Shirley M."/>
            <person name="Wan K.L."/>
            <person name="Berriman M."/>
            <person name="Tomley F."/>
            <person name="Pain A."/>
        </authorList>
    </citation>
    <scope>NUCLEOTIDE SEQUENCE [LARGE SCALE GENOMIC DNA]</scope>
    <source>
        <strain evidence="3">Houghton</strain>
    </source>
</reference>
<dbReference type="PANTHER" id="PTHR45703:SF8">
    <property type="entry name" value="DYNEINS HEAVY CHAIN"/>
    <property type="match status" value="1"/>
</dbReference>
<dbReference type="GeneID" id="25251117"/>
<reference evidence="3" key="2">
    <citation type="submission" date="2013-10" db="EMBL/GenBank/DDBJ databases">
        <authorList>
            <person name="Aslett M."/>
        </authorList>
    </citation>
    <scope>NUCLEOTIDE SEQUENCE [LARGE SCALE GENOMIC DNA]</scope>
    <source>
        <strain evidence="3">Houghton</strain>
    </source>
</reference>
<organism evidence="3 4">
    <name type="scientific">Eimeria tenella</name>
    <name type="common">Coccidian parasite</name>
    <dbReference type="NCBI Taxonomy" id="5802"/>
    <lineage>
        <taxon>Eukaryota</taxon>
        <taxon>Sar</taxon>
        <taxon>Alveolata</taxon>
        <taxon>Apicomplexa</taxon>
        <taxon>Conoidasida</taxon>
        <taxon>Coccidia</taxon>
        <taxon>Eucoccidiorida</taxon>
        <taxon>Eimeriorina</taxon>
        <taxon>Eimeriidae</taxon>
        <taxon>Eimeria</taxon>
    </lineage>
</organism>
<dbReference type="InterPro" id="IPR011704">
    <property type="entry name" value="ATPase_dyneun-rel_AAA"/>
</dbReference>
<sequence length="457" mass="51095">MPLQYALGSGLLGDLFPGVEPPPQTDAVFSETVVKVCSDMGLTVNKVLSLKALQMRDLLAIRMCIFVMGRPASGKSTVWKVLAKAQDALGSKTTVVDINPKSVNTDELYGFVKMSTREWQDGILSKTMRSLGQIPDTLPKWIVLDGDLDANWIESMNSVMDDNRILTLASNERIPLKPHMRMIFEIRDLQFASPATVSRAGIIFVSDSTGEQWRSYARSWLQRQCWSEAIKADVGKLFEKYCPSTLEFVERQCKLSVQVYSLQIVAALCNMHHYDSGFSQLEGLYQEDPQAPEFAFVFCLVWAAGGSLQEKDGIDYRRQFNNWWRSEWKVIKFPSKGSIFEYFVDTTKFESWESKVPTLQLKGTEGIDSISVPTAETISMLHFCKTILKIHAPVMCIGSAGCGKTQLCRAALSSLAADAFSSFTVNFNFYTDSALLQTLLEQPLEKKAGRQFGPPGK</sequence>
<dbReference type="InterPro" id="IPR027417">
    <property type="entry name" value="P-loop_NTPase"/>
</dbReference>
<dbReference type="VEuPathDB" id="ToxoDB:ETH_00009605"/>
<dbReference type="PANTHER" id="PTHR45703">
    <property type="entry name" value="DYNEIN HEAVY CHAIN"/>
    <property type="match status" value="1"/>
</dbReference>
<feature type="domain" description="Dynein heavy chain AAA 5 extension" evidence="2">
    <location>
        <begin position="236"/>
        <end position="353"/>
    </location>
</feature>
<dbReference type="GO" id="GO:0005524">
    <property type="term" value="F:ATP binding"/>
    <property type="evidence" value="ECO:0007669"/>
    <property type="project" value="InterPro"/>
</dbReference>
<feature type="domain" description="ATPase dynein-related AAA" evidence="1">
    <location>
        <begin position="66"/>
        <end position="199"/>
    </location>
</feature>
<accession>U6KS29</accession>
<evidence type="ECO:0008006" key="5">
    <source>
        <dbReference type="Google" id="ProtNLM"/>
    </source>
</evidence>
<dbReference type="Gene3D" id="1.10.472.130">
    <property type="match status" value="1"/>
</dbReference>
<dbReference type="FunFam" id="3.40.50.300:FF:001275">
    <property type="entry name" value="Dynein heavy chain, putative"/>
    <property type="match status" value="1"/>
</dbReference>
<dbReference type="Proteomes" id="UP000030747">
    <property type="component" value="Unassembled WGS sequence"/>
</dbReference>
<evidence type="ECO:0000259" key="2">
    <source>
        <dbReference type="Pfam" id="PF17852"/>
    </source>
</evidence>
<dbReference type="AlphaFoldDB" id="U6KS29"/>
<dbReference type="InterPro" id="IPR026983">
    <property type="entry name" value="DHC"/>
</dbReference>
<dbReference type="Pfam" id="PF07728">
    <property type="entry name" value="AAA_5"/>
    <property type="match status" value="1"/>
</dbReference>
<gene>
    <name evidence="3" type="ORF">ETH_00009605</name>
</gene>
<dbReference type="VEuPathDB" id="ToxoDB:ETH2_1311200"/>
<dbReference type="RefSeq" id="XP_013229076.1">
    <property type="nucleotide sequence ID" value="XM_013373622.1"/>
</dbReference>
<evidence type="ECO:0000259" key="1">
    <source>
        <dbReference type="Pfam" id="PF07728"/>
    </source>
</evidence>
<dbReference type="GO" id="GO:0030286">
    <property type="term" value="C:dynein complex"/>
    <property type="evidence" value="ECO:0007669"/>
    <property type="project" value="InterPro"/>
</dbReference>
<dbReference type="Pfam" id="PF17852">
    <property type="entry name" value="Dynein_AAA_lid"/>
    <property type="match status" value="1"/>
</dbReference>
<dbReference type="Gene3D" id="3.40.50.300">
    <property type="entry name" value="P-loop containing nucleotide triphosphate hydrolases"/>
    <property type="match status" value="2"/>
</dbReference>
<evidence type="ECO:0000313" key="4">
    <source>
        <dbReference type="Proteomes" id="UP000030747"/>
    </source>
</evidence>
<dbReference type="OrthoDB" id="346927at2759"/>
<dbReference type="InterPro" id="IPR041466">
    <property type="entry name" value="Dynein_AAA5_ext"/>
</dbReference>
<keyword evidence="4" id="KW-1185">Reference proteome</keyword>
<dbReference type="SUPFAM" id="SSF52540">
    <property type="entry name" value="P-loop containing nucleoside triphosphate hydrolases"/>
    <property type="match status" value="1"/>
</dbReference>
<proteinExistence type="predicted"/>
<dbReference type="GO" id="GO:0007018">
    <property type="term" value="P:microtubule-based movement"/>
    <property type="evidence" value="ECO:0007669"/>
    <property type="project" value="InterPro"/>
</dbReference>
<dbReference type="EMBL" id="HG673821">
    <property type="protein sequence ID" value="CDJ38238.1"/>
    <property type="molecule type" value="Genomic_DNA"/>
</dbReference>
<dbReference type="GO" id="GO:0016887">
    <property type="term" value="F:ATP hydrolysis activity"/>
    <property type="evidence" value="ECO:0007669"/>
    <property type="project" value="InterPro"/>
</dbReference>
<dbReference type="Pfam" id="PF12775">
    <property type="entry name" value="AAA_7"/>
    <property type="match status" value="1"/>
</dbReference>
<dbReference type="GO" id="GO:0051959">
    <property type="term" value="F:dynein light intermediate chain binding"/>
    <property type="evidence" value="ECO:0007669"/>
    <property type="project" value="InterPro"/>
</dbReference>
<name>U6KS29_EIMTE</name>
<dbReference type="OMA" id="LAIRMCI"/>